<evidence type="ECO:0000313" key="1">
    <source>
        <dbReference type="EMBL" id="QHT04668.1"/>
    </source>
</evidence>
<accession>A0A6C0CJ97</accession>
<protein>
    <submittedName>
        <fullName evidence="1">Uncharacterized protein</fullName>
    </submittedName>
</protein>
<reference evidence="1" key="1">
    <citation type="journal article" date="2020" name="Nature">
        <title>Giant virus diversity and host interactions through global metagenomics.</title>
        <authorList>
            <person name="Schulz F."/>
            <person name="Roux S."/>
            <person name="Paez-Espino D."/>
            <person name="Jungbluth S."/>
            <person name="Walsh D.A."/>
            <person name="Denef V.J."/>
            <person name="McMahon K.D."/>
            <person name="Konstantinidis K.T."/>
            <person name="Eloe-Fadrosh E.A."/>
            <person name="Kyrpides N.C."/>
            <person name="Woyke T."/>
        </authorList>
    </citation>
    <scope>NUCLEOTIDE SEQUENCE</scope>
    <source>
        <strain evidence="1">GVMAG-M-3300021343-4</strain>
    </source>
</reference>
<sequence length="131" mass="15625">MDYLVNVTGRVKLSREFVNLDSCVDFILIDVLNTDKDIEWYDYVTTLSFPESYDNTVWVQERSDNLYTTPVEYDRKEGKMMPMEPLMPRGVTLEKLKEHLKEYGFMSVPEMIEISIYKRHRSQYYETSLDP</sequence>
<dbReference type="AlphaFoldDB" id="A0A6C0CJ97"/>
<dbReference type="EMBL" id="MN739436">
    <property type="protein sequence ID" value="QHT04668.1"/>
    <property type="molecule type" value="Genomic_DNA"/>
</dbReference>
<name>A0A6C0CJ97_9ZZZZ</name>
<proteinExistence type="predicted"/>
<organism evidence="1">
    <name type="scientific">viral metagenome</name>
    <dbReference type="NCBI Taxonomy" id="1070528"/>
    <lineage>
        <taxon>unclassified sequences</taxon>
        <taxon>metagenomes</taxon>
        <taxon>organismal metagenomes</taxon>
    </lineage>
</organism>